<dbReference type="GO" id="GO:0016639">
    <property type="term" value="F:oxidoreductase activity, acting on the CH-NH2 group of donors, NAD or NADP as acceptor"/>
    <property type="evidence" value="ECO:0007669"/>
    <property type="project" value="UniProtKB-UniRule"/>
</dbReference>
<dbReference type="Pfam" id="PF03447">
    <property type="entry name" value="NAD_binding_3"/>
    <property type="match status" value="1"/>
</dbReference>
<dbReference type="InterPro" id="IPR020626">
    <property type="entry name" value="Asp_DH_prok"/>
</dbReference>
<evidence type="ECO:0000256" key="3">
    <source>
        <dbReference type="ARBA" id="ARBA00022857"/>
    </source>
</evidence>
<comment type="catalytic activity">
    <reaction evidence="6">
        <text>L-aspartate + NADP(+) + H2O = oxaloacetate + NH4(+) + NADPH + H(+)</text>
        <dbReference type="Rhea" id="RHEA:11784"/>
        <dbReference type="ChEBI" id="CHEBI:15377"/>
        <dbReference type="ChEBI" id="CHEBI:15378"/>
        <dbReference type="ChEBI" id="CHEBI:16452"/>
        <dbReference type="ChEBI" id="CHEBI:28938"/>
        <dbReference type="ChEBI" id="CHEBI:29991"/>
        <dbReference type="ChEBI" id="CHEBI:57783"/>
        <dbReference type="ChEBI" id="CHEBI:58349"/>
        <dbReference type="EC" id="1.4.1.21"/>
    </reaction>
</comment>
<keyword evidence="2 6" id="KW-0662">Pyridine nucleotide biosynthesis</keyword>
<comment type="similarity">
    <text evidence="1 6">Belongs to the L-aspartate dehydrogenase family.</text>
</comment>
<protein>
    <recommendedName>
        <fullName evidence="6">L-aspartate dehydrogenase</fullName>
        <ecNumber evidence="6">1.4.1.21</ecNumber>
    </recommendedName>
</protein>
<evidence type="ECO:0000256" key="6">
    <source>
        <dbReference type="HAMAP-Rule" id="MF_01265"/>
    </source>
</evidence>
<evidence type="ECO:0000256" key="4">
    <source>
        <dbReference type="ARBA" id="ARBA00023002"/>
    </source>
</evidence>
<feature type="domain" description="Aspartate/homoserine dehydrogenase NAD-binding" evidence="8">
    <location>
        <begin position="3"/>
        <end position="95"/>
    </location>
</feature>
<dbReference type="OrthoDB" id="4772942at2"/>
<dbReference type="GO" id="GO:0050661">
    <property type="term" value="F:NADP binding"/>
    <property type="evidence" value="ECO:0007669"/>
    <property type="project" value="UniProtKB-UniRule"/>
</dbReference>
<evidence type="ECO:0000256" key="1">
    <source>
        <dbReference type="ARBA" id="ARBA00008331"/>
    </source>
</evidence>
<dbReference type="GO" id="GO:0009435">
    <property type="term" value="P:NAD+ biosynthetic process"/>
    <property type="evidence" value="ECO:0007669"/>
    <property type="project" value="UniProtKB-UniRule"/>
</dbReference>
<dbReference type="Gene3D" id="3.30.360.10">
    <property type="entry name" value="Dihydrodipicolinate Reductase, domain 2"/>
    <property type="match status" value="1"/>
</dbReference>
<accession>A0A411YLG9</accession>
<dbReference type="NCBIfam" id="NF009828">
    <property type="entry name" value="PRK13303.1-3"/>
    <property type="match status" value="1"/>
</dbReference>
<comment type="pathway">
    <text evidence="6">Cofactor biosynthesis; NAD(+) biosynthesis; iminoaspartate from L-aspartate (dehydrogenase route): step 1/1.</text>
</comment>
<keyword evidence="10" id="KW-1185">Reference proteome</keyword>
<dbReference type="InterPro" id="IPR011182">
    <property type="entry name" value="L-Asp_DH"/>
</dbReference>
<feature type="active site" evidence="6">
    <location>
        <position position="205"/>
    </location>
</feature>
<evidence type="ECO:0000313" key="10">
    <source>
        <dbReference type="Proteomes" id="UP000291469"/>
    </source>
</evidence>
<comment type="miscellaneous">
    <text evidence="6">The iminoaspartate product is unstable in aqueous solution and can decompose to oxaloacetate and ammonia.</text>
</comment>
<dbReference type="Proteomes" id="UP000291469">
    <property type="component" value="Chromosome"/>
</dbReference>
<dbReference type="InterPro" id="IPR005106">
    <property type="entry name" value="Asp/hSer_DH_NAD-bd"/>
</dbReference>
<feature type="binding site" evidence="6">
    <location>
        <position position="106"/>
    </location>
    <ligand>
        <name>NAD(+)</name>
        <dbReference type="ChEBI" id="CHEBI:57540"/>
    </ligand>
</feature>
<dbReference type="GO" id="GO:0033735">
    <property type="term" value="F:aspartate dehydrogenase [NAD(P)+] activity"/>
    <property type="evidence" value="ECO:0007669"/>
    <property type="project" value="UniProtKB-EC"/>
</dbReference>
<proteinExistence type="inferred from homology"/>
<dbReference type="EMBL" id="CP036402">
    <property type="protein sequence ID" value="QBI22045.1"/>
    <property type="molecule type" value="Genomic_DNA"/>
</dbReference>
<evidence type="ECO:0000313" key="9">
    <source>
        <dbReference type="EMBL" id="QBI22045.1"/>
    </source>
</evidence>
<evidence type="ECO:0000256" key="5">
    <source>
        <dbReference type="ARBA" id="ARBA00023027"/>
    </source>
</evidence>
<dbReference type="SUPFAM" id="SSF55347">
    <property type="entry name" value="Glyceraldehyde-3-phosphate dehydrogenase-like, C-terminal domain"/>
    <property type="match status" value="1"/>
</dbReference>
<keyword evidence="3 6" id="KW-0521">NADP</keyword>
<feature type="binding site" evidence="6">
    <location>
        <position position="175"/>
    </location>
    <ligand>
        <name>NAD(+)</name>
        <dbReference type="ChEBI" id="CHEBI:57540"/>
    </ligand>
</feature>
<evidence type="ECO:0000256" key="2">
    <source>
        <dbReference type="ARBA" id="ARBA00022642"/>
    </source>
</evidence>
<dbReference type="InterPro" id="IPR036291">
    <property type="entry name" value="NAD(P)-bd_dom_sf"/>
</dbReference>
<keyword evidence="5 6" id="KW-0520">NAD</keyword>
<dbReference type="GO" id="GO:0051287">
    <property type="term" value="F:NAD binding"/>
    <property type="evidence" value="ECO:0007669"/>
    <property type="project" value="UniProtKB-UniRule"/>
</dbReference>
<reference evidence="9 10" key="1">
    <citation type="submission" date="2019-01" db="EMBL/GenBank/DDBJ databases">
        <title>Egibacter rhizosphaerae EGI 80759T.</title>
        <authorList>
            <person name="Chen D.-D."/>
            <person name="Tian Y."/>
            <person name="Jiao J.-Y."/>
            <person name="Zhang X.-T."/>
            <person name="Zhang Y.-G."/>
            <person name="Zhang Y."/>
            <person name="Xiao M."/>
            <person name="Shu W.-S."/>
            <person name="Li W.-J."/>
        </authorList>
    </citation>
    <scope>NUCLEOTIDE SEQUENCE [LARGE SCALE GENOMIC DNA]</scope>
    <source>
        <strain evidence="9 10">EGI 80759</strain>
    </source>
</reference>
<dbReference type="PIRSF" id="PIRSF005227">
    <property type="entry name" value="Asp_dh_NAD_syn"/>
    <property type="match status" value="1"/>
</dbReference>
<dbReference type="AlphaFoldDB" id="A0A411YLG9"/>
<dbReference type="PANTHER" id="PTHR31873:SF6">
    <property type="entry name" value="ASPARTATE DEHYDROGENASE DOMAIN-CONTAINING PROTEIN"/>
    <property type="match status" value="1"/>
</dbReference>
<dbReference type="HAMAP" id="MF_01265">
    <property type="entry name" value="NadX"/>
    <property type="match status" value="1"/>
</dbReference>
<dbReference type="SUPFAM" id="SSF51735">
    <property type="entry name" value="NAD(P)-binding Rossmann-fold domains"/>
    <property type="match status" value="1"/>
</dbReference>
<dbReference type="Pfam" id="PF01958">
    <property type="entry name" value="Asp_DH_C"/>
    <property type="match status" value="1"/>
</dbReference>
<dbReference type="UniPathway" id="UPA00253">
    <property type="reaction ID" value="UER00456"/>
</dbReference>
<name>A0A411YLG9_9ACTN</name>
<feature type="domain" description="Aspartate dehydrogenase" evidence="7">
    <location>
        <begin position="153"/>
        <end position="240"/>
    </location>
</feature>
<dbReference type="EC" id="1.4.1.21" evidence="6"/>
<gene>
    <name evidence="6" type="primary">nadX</name>
    <name evidence="9" type="ORF">ER308_14025</name>
</gene>
<evidence type="ECO:0000259" key="7">
    <source>
        <dbReference type="Pfam" id="PF01958"/>
    </source>
</evidence>
<dbReference type="Gene3D" id="3.40.50.720">
    <property type="entry name" value="NAD(P)-binding Rossmann-like Domain"/>
    <property type="match status" value="1"/>
</dbReference>
<comment type="catalytic activity">
    <reaction evidence="6">
        <text>L-aspartate + NAD(+) + H2O = oxaloacetate + NH4(+) + NADH + H(+)</text>
        <dbReference type="Rhea" id="RHEA:11788"/>
        <dbReference type="ChEBI" id="CHEBI:15377"/>
        <dbReference type="ChEBI" id="CHEBI:15378"/>
        <dbReference type="ChEBI" id="CHEBI:16452"/>
        <dbReference type="ChEBI" id="CHEBI:28938"/>
        <dbReference type="ChEBI" id="CHEBI:29991"/>
        <dbReference type="ChEBI" id="CHEBI:57540"/>
        <dbReference type="ChEBI" id="CHEBI:57945"/>
        <dbReference type="EC" id="1.4.1.21"/>
    </reaction>
</comment>
<dbReference type="PANTHER" id="PTHR31873">
    <property type="entry name" value="L-ASPARTATE DEHYDROGENASE-RELATED"/>
    <property type="match status" value="1"/>
</dbReference>
<organism evidence="9 10">
    <name type="scientific">Egibacter rhizosphaerae</name>
    <dbReference type="NCBI Taxonomy" id="1670831"/>
    <lineage>
        <taxon>Bacteria</taxon>
        <taxon>Bacillati</taxon>
        <taxon>Actinomycetota</taxon>
        <taxon>Nitriliruptoria</taxon>
        <taxon>Egibacterales</taxon>
        <taxon>Egibacteraceae</taxon>
        <taxon>Egibacter</taxon>
    </lineage>
</organism>
<evidence type="ECO:0000259" key="8">
    <source>
        <dbReference type="Pfam" id="PF03447"/>
    </source>
</evidence>
<dbReference type="InterPro" id="IPR002811">
    <property type="entry name" value="Asp_DH"/>
</dbReference>
<dbReference type="KEGG" id="erz:ER308_14025"/>
<keyword evidence="4 6" id="KW-0560">Oxidoreductase</keyword>
<sequence length="254" mass="26137">MIGYGAIGAIVHAVLRAGEVPGTEAAGILTRSGDSPQALDSVEALAEASDLVVEAAGHDALRAHGPAVVASGVDLLVVSVGALTDDALHDRLRGAGQGRLLLSAGALGGLDLLGAARLAGPFERVALRTTKPPAVLARPWMDERVRARLERGDERVVVFGGPAREAARAFPESVNVAATLALATVGLDALEVEVVADPDADLVEHLVTVEAAAGAYEFRIRNRPSPENPRTSAVTAYSVLRALQARHAPEVVGA</sequence>
<comment type="function">
    <text evidence="6">Specifically catalyzes the NAD or NADP-dependent dehydrogenation of L-aspartate to iminoaspartate.</text>
</comment>